<gene>
    <name evidence="2" type="ORF">RIF25_01275</name>
</gene>
<comment type="caution">
    <text evidence="2">The sequence shown here is derived from an EMBL/GenBank/DDBJ whole genome shotgun (WGS) entry which is preliminary data.</text>
</comment>
<feature type="repeat" description="TPR" evidence="1">
    <location>
        <begin position="105"/>
        <end position="138"/>
    </location>
</feature>
<feature type="repeat" description="TPR" evidence="1">
    <location>
        <begin position="207"/>
        <end position="240"/>
    </location>
</feature>
<dbReference type="RefSeq" id="WP_322876757.1">
    <property type="nucleotide sequence ID" value="NZ_JAVMIP010000001.1"/>
</dbReference>
<feature type="repeat" description="TPR" evidence="1">
    <location>
        <begin position="139"/>
        <end position="172"/>
    </location>
</feature>
<dbReference type="InterPro" id="IPR019734">
    <property type="entry name" value="TPR_rpt"/>
</dbReference>
<dbReference type="AlphaFoldDB" id="A0AAE4FNN0"/>
<feature type="repeat" description="TPR" evidence="1">
    <location>
        <begin position="275"/>
        <end position="308"/>
    </location>
</feature>
<protein>
    <submittedName>
        <fullName evidence="2">Tetratricopeptide repeat protein</fullName>
    </submittedName>
</protein>
<feature type="repeat" description="TPR" evidence="1">
    <location>
        <begin position="71"/>
        <end position="104"/>
    </location>
</feature>
<dbReference type="PROSITE" id="PS50293">
    <property type="entry name" value="TPR_REGION"/>
    <property type="match status" value="4"/>
</dbReference>
<name>A0AAE4FNN0_9CYAN</name>
<keyword evidence="1" id="KW-0802">TPR repeat</keyword>
<proteinExistence type="predicted"/>
<feature type="repeat" description="TPR" evidence="1">
    <location>
        <begin position="173"/>
        <end position="206"/>
    </location>
</feature>
<dbReference type="PANTHER" id="PTHR44809">
    <property type="match status" value="1"/>
</dbReference>
<dbReference type="InterPro" id="IPR011990">
    <property type="entry name" value="TPR-like_helical_dom_sf"/>
</dbReference>
<dbReference type="SUPFAM" id="SSF48452">
    <property type="entry name" value="TPR-like"/>
    <property type="match status" value="2"/>
</dbReference>
<dbReference type="PANTHER" id="PTHR44809:SF1">
    <property type="entry name" value="PROTEIN O-MANNOSYL-TRANSFERASE TMTC1"/>
    <property type="match status" value="1"/>
</dbReference>
<dbReference type="InterPro" id="IPR052943">
    <property type="entry name" value="TMTC_O-mannosyl-trnsfr"/>
</dbReference>
<dbReference type="SUPFAM" id="SSF53756">
    <property type="entry name" value="UDP-Glycosyltransferase/glycogen phosphorylase"/>
    <property type="match status" value="1"/>
</dbReference>
<organism evidence="2 3">
    <name type="scientific">Pseudocalidococcus azoricus BACA0444</name>
    <dbReference type="NCBI Taxonomy" id="2918990"/>
    <lineage>
        <taxon>Bacteria</taxon>
        <taxon>Bacillati</taxon>
        <taxon>Cyanobacteriota</taxon>
        <taxon>Cyanophyceae</taxon>
        <taxon>Acaryochloridales</taxon>
        <taxon>Thermosynechococcaceae</taxon>
        <taxon>Pseudocalidococcus</taxon>
        <taxon>Pseudocalidococcus azoricus</taxon>
    </lineage>
</organism>
<dbReference type="EMBL" id="JAVMIP010000001">
    <property type="protein sequence ID" value="MDS3859428.1"/>
    <property type="molecule type" value="Genomic_DNA"/>
</dbReference>
<evidence type="ECO:0000313" key="2">
    <source>
        <dbReference type="EMBL" id="MDS3859428.1"/>
    </source>
</evidence>
<accession>A0AAE4FNN0</accession>
<dbReference type="Proteomes" id="UP001268256">
    <property type="component" value="Unassembled WGS sequence"/>
</dbReference>
<dbReference type="Pfam" id="PF13432">
    <property type="entry name" value="TPR_16"/>
    <property type="match status" value="4"/>
</dbReference>
<dbReference type="Pfam" id="PF13181">
    <property type="entry name" value="TPR_8"/>
    <property type="match status" value="1"/>
</dbReference>
<feature type="repeat" description="TPR" evidence="1">
    <location>
        <begin position="37"/>
        <end position="70"/>
    </location>
</feature>
<dbReference type="Gene3D" id="3.40.50.2000">
    <property type="entry name" value="Glycogen Phosphorylase B"/>
    <property type="match status" value="1"/>
</dbReference>
<keyword evidence="3" id="KW-1185">Reference proteome</keyword>
<dbReference type="PROSITE" id="PS50005">
    <property type="entry name" value="TPR"/>
    <property type="match status" value="7"/>
</dbReference>
<sequence>MWPKRTDLQKAWRYFQAQRWQEAEQIAQKAIKERPQAEAYYLLGLIASKAEDWLNARRQFQKAVDLDPWYAPAQYSLGLLLHQLGLTVAAIPHYTKAVEIKPDWAEAQINLGNAHLDLAQLDQAIQSYQAALTAQPDAATAMFNMGTAFQAKGLLTEALACYEQALQFNPQDSDAHNNLGSLYVEMNRYPEALGHFDQALTVDPHHVKAAFNRGRIFQQQQQMDQAAEIYQQVLELEPDLVAARLELAHIYLGQGRYDLAMGAYQTCLKYDRNLAMAHNGLGTTLLEQGHLEPALQAFDQACQLSPEDGDIRLNRAMTLLLKGDYKRGWAEYEWRWQHSQATLHSFEQPAWDGQPLEGRTLLIYAEQGLGDVIQFSRYLPWLQTLGGPILLETPLPLYRLLQPLNSHFTRIPQGQPLPKFDCHAPLLSLPFLLGLETIPPPLSLLTTSGLEVSRVSGYPQEAAENLRVGLVWQTSAHSPTAPKRSCPLELLLPLASIPEISLFSLQKDITLAEGTQLAQAGIFDCSPHLEDFADTAAWLRHLDLVISVDTAVAHLSGSLGMPTAILLPFIPDWRWQLKRPDSPWYPTVQLFRQTQANAWQTVIPQIKDLILRGISMKKSRMTKI</sequence>
<dbReference type="Gene3D" id="1.25.40.10">
    <property type="entry name" value="Tetratricopeptide repeat domain"/>
    <property type="match status" value="4"/>
</dbReference>
<evidence type="ECO:0000256" key="1">
    <source>
        <dbReference type="PROSITE-ProRule" id="PRU00339"/>
    </source>
</evidence>
<evidence type="ECO:0000313" key="3">
    <source>
        <dbReference type="Proteomes" id="UP001268256"/>
    </source>
</evidence>
<reference evidence="3" key="1">
    <citation type="submission" date="2023-07" db="EMBL/GenBank/DDBJ databases">
        <authorList>
            <person name="Luz R."/>
            <person name="Cordeiro R."/>
            <person name="Fonseca A."/>
            <person name="Goncalves V."/>
        </authorList>
    </citation>
    <scope>NUCLEOTIDE SEQUENCE [LARGE SCALE GENOMIC DNA]</scope>
    <source>
        <strain evidence="3">BACA0444</strain>
    </source>
</reference>
<dbReference type="SMART" id="SM00028">
    <property type="entry name" value="TPR"/>
    <property type="match status" value="8"/>
</dbReference>